<name>A0ABN3EJX8_9ACTN</name>
<comment type="subcellular location">
    <subcellularLocation>
        <location evidence="1">Cell membrane</location>
        <topology evidence="1">Multi-pass membrane protein</topology>
    </subcellularLocation>
</comment>
<protein>
    <recommendedName>
        <fullName evidence="7">ABC3 transporter permease C-terminal domain-containing protein</fullName>
    </recommendedName>
</protein>
<dbReference type="EMBL" id="BAAATR010000026">
    <property type="protein sequence ID" value="GAA2261019.1"/>
    <property type="molecule type" value="Genomic_DNA"/>
</dbReference>
<keyword evidence="9" id="KW-1185">Reference proteome</keyword>
<evidence type="ECO:0000313" key="8">
    <source>
        <dbReference type="EMBL" id="GAA2261019.1"/>
    </source>
</evidence>
<keyword evidence="3 6" id="KW-0812">Transmembrane</keyword>
<keyword evidence="5 6" id="KW-0472">Membrane</keyword>
<evidence type="ECO:0000256" key="4">
    <source>
        <dbReference type="ARBA" id="ARBA00022989"/>
    </source>
</evidence>
<reference evidence="8 9" key="1">
    <citation type="journal article" date="2019" name="Int. J. Syst. Evol. Microbiol.">
        <title>The Global Catalogue of Microorganisms (GCM) 10K type strain sequencing project: providing services to taxonomists for standard genome sequencing and annotation.</title>
        <authorList>
            <consortium name="The Broad Institute Genomics Platform"/>
            <consortium name="The Broad Institute Genome Sequencing Center for Infectious Disease"/>
            <person name="Wu L."/>
            <person name="Ma J."/>
        </authorList>
    </citation>
    <scope>NUCLEOTIDE SEQUENCE [LARGE SCALE GENOMIC DNA]</scope>
    <source>
        <strain evidence="8 9">JCM 7356</strain>
    </source>
</reference>
<evidence type="ECO:0000256" key="1">
    <source>
        <dbReference type="ARBA" id="ARBA00004651"/>
    </source>
</evidence>
<evidence type="ECO:0000256" key="6">
    <source>
        <dbReference type="SAM" id="Phobius"/>
    </source>
</evidence>
<gene>
    <name evidence="8" type="ORF">GCM10010430_51470</name>
</gene>
<proteinExistence type="predicted"/>
<accession>A0ABN3EJX8</accession>
<sequence length="101" mass="10004">MAKALGMTPRQTVGMVLTSVAVVGLIGGGIGLPLGLALHAVTGPAMGHRAGLDFPSAALDVYPAPELVLLGLGGLVIAVLGCLAPAAWAARTRTVTALHTE</sequence>
<evidence type="ECO:0000256" key="2">
    <source>
        <dbReference type="ARBA" id="ARBA00022475"/>
    </source>
</evidence>
<comment type="caution">
    <text evidence="8">The sequence shown here is derived from an EMBL/GenBank/DDBJ whole genome shotgun (WGS) entry which is preliminary data.</text>
</comment>
<evidence type="ECO:0000256" key="5">
    <source>
        <dbReference type="ARBA" id="ARBA00023136"/>
    </source>
</evidence>
<dbReference type="InterPro" id="IPR003838">
    <property type="entry name" value="ABC3_permease_C"/>
</dbReference>
<evidence type="ECO:0000313" key="9">
    <source>
        <dbReference type="Proteomes" id="UP001500305"/>
    </source>
</evidence>
<feature type="transmembrane region" description="Helical" evidence="6">
    <location>
        <begin position="67"/>
        <end position="90"/>
    </location>
</feature>
<keyword evidence="2" id="KW-1003">Cell membrane</keyword>
<feature type="domain" description="ABC3 transporter permease C-terminal" evidence="7">
    <location>
        <begin position="2"/>
        <end position="91"/>
    </location>
</feature>
<organism evidence="8 9">
    <name type="scientific">Kitasatospora cystarginea</name>
    <dbReference type="NCBI Taxonomy" id="58350"/>
    <lineage>
        <taxon>Bacteria</taxon>
        <taxon>Bacillati</taxon>
        <taxon>Actinomycetota</taxon>
        <taxon>Actinomycetes</taxon>
        <taxon>Kitasatosporales</taxon>
        <taxon>Streptomycetaceae</taxon>
        <taxon>Kitasatospora</taxon>
    </lineage>
</organism>
<feature type="transmembrane region" description="Helical" evidence="6">
    <location>
        <begin position="12"/>
        <end position="36"/>
    </location>
</feature>
<dbReference type="Pfam" id="PF02687">
    <property type="entry name" value="FtsX"/>
    <property type="match status" value="1"/>
</dbReference>
<keyword evidence="4 6" id="KW-1133">Transmembrane helix</keyword>
<evidence type="ECO:0000259" key="7">
    <source>
        <dbReference type="Pfam" id="PF02687"/>
    </source>
</evidence>
<dbReference type="Proteomes" id="UP001500305">
    <property type="component" value="Unassembled WGS sequence"/>
</dbReference>
<evidence type="ECO:0000256" key="3">
    <source>
        <dbReference type="ARBA" id="ARBA00022692"/>
    </source>
</evidence>